<feature type="compositionally biased region" description="Basic and acidic residues" evidence="1">
    <location>
        <begin position="154"/>
        <end position="166"/>
    </location>
</feature>
<sequence length="166" mass="17855">MDNGSARPMVKEDTGEKDNAAESSDGSSSGESIYHSATGGDETTSNKDGEDQDDTSDAQSFVTAETHQSVAPRRYQLGRLTPEQKAAEKAKFESIPNRLGRGLPPYSAEVSAYSGNIRSQPVGVDYDRYHNVSQEFFGHMESMSGADTNSAGENDSHGQGDRQGRN</sequence>
<keyword evidence="3" id="KW-1185">Reference proteome</keyword>
<gene>
    <name evidence="2" type="ORF">EJ06DRAFT_579791</name>
</gene>
<evidence type="ECO:0000256" key="1">
    <source>
        <dbReference type="SAM" id="MobiDB-lite"/>
    </source>
</evidence>
<feature type="compositionally biased region" description="Low complexity" evidence="1">
    <location>
        <begin position="22"/>
        <end position="32"/>
    </location>
</feature>
<protein>
    <submittedName>
        <fullName evidence="2">Uncharacterized protein</fullName>
    </submittedName>
</protein>
<dbReference type="EMBL" id="ML996689">
    <property type="protein sequence ID" value="KAF2403867.1"/>
    <property type="molecule type" value="Genomic_DNA"/>
</dbReference>
<name>A0A6G1I746_9PEZI</name>
<feature type="compositionally biased region" description="Polar residues" evidence="1">
    <location>
        <begin position="57"/>
        <end position="69"/>
    </location>
</feature>
<evidence type="ECO:0000313" key="2">
    <source>
        <dbReference type="EMBL" id="KAF2403867.1"/>
    </source>
</evidence>
<organism evidence="2 3">
    <name type="scientific">Trichodelitschia bisporula</name>
    <dbReference type="NCBI Taxonomy" id="703511"/>
    <lineage>
        <taxon>Eukaryota</taxon>
        <taxon>Fungi</taxon>
        <taxon>Dikarya</taxon>
        <taxon>Ascomycota</taxon>
        <taxon>Pezizomycotina</taxon>
        <taxon>Dothideomycetes</taxon>
        <taxon>Dothideomycetes incertae sedis</taxon>
        <taxon>Phaeotrichales</taxon>
        <taxon>Phaeotrichaceae</taxon>
        <taxon>Trichodelitschia</taxon>
    </lineage>
</organism>
<feature type="compositionally biased region" description="Basic and acidic residues" evidence="1">
    <location>
        <begin position="9"/>
        <end position="20"/>
    </location>
</feature>
<dbReference type="Proteomes" id="UP000799640">
    <property type="component" value="Unassembled WGS sequence"/>
</dbReference>
<feature type="region of interest" description="Disordered" evidence="1">
    <location>
        <begin position="1"/>
        <end position="103"/>
    </location>
</feature>
<dbReference type="AlphaFoldDB" id="A0A6G1I746"/>
<feature type="region of interest" description="Disordered" evidence="1">
    <location>
        <begin position="140"/>
        <end position="166"/>
    </location>
</feature>
<proteinExistence type="predicted"/>
<reference evidence="2" key="1">
    <citation type="journal article" date="2020" name="Stud. Mycol.">
        <title>101 Dothideomycetes genomes: a test case for predicting lifestyles and emergence of pathogens.</title>
        <authorList>
            <person name="Haridas S."/>
            <person name="Albert R."/>
            <person name="Binder M."/>
            <person name="Bloem J."/>
            <person name="Labutti K."/>
            <person name="Salamov A."/>
            <person name="Andreopoulos B."/>
            <person name="Baker S."/>
            <person name="Barry K."/>
            <person name="Bills G."/>
            <person name="Bluhm B."/>
            <person name="Cannon C."/>
            <person name="Castanera R."/>
            <person name="Culley D."/>
            <person name="Daum C."/>
            <person name="Ezra D."/>
            <person name="Gonzalez J."/>
            <person name="Henrissat B."/>
            <person name="Kuo A."/>
            <person name="Liang C."/>
            <person name="Lipzen A."/>
            <person name="Lutzoni F."/>
            <person name="Magnuson J."/>
            <person name="Mondo S."/>
            <person name="Nolan M."/>
            <person name="Ohm R."/>
            <person name="Pangilinan J."/>
            <person name="Park H.-J."/>
            <person name="Ramirez L."/>
            <person name="Alfaro M."/>
            <person name="Sun H."/>
            <person name="Tritt A."/>
            <person name="Yoshinaga Y."/>
            <person name="Zwiers L.-H."/>
            <person name="Turgeon B."/>
            <person name="Goodwin S."/>
            <person name="Spatafora J."/>
            <person name="Crous P."/>
            <person name="Grigoriev I."/>
        </authorList>
    </citation>
    <scope>NUCLEOTIDE SEQUENCE</scope>
    <source>
        <strain evidence="2">CBS 262.69</strain>
    </source>
</reference>
<evidence type="ECO:0000313" key="3">
    <source>
        <dbReference type="Proteomes" id="UP000799640"/>
    </source>
</evidence>
<accession>A0A6G1I746</accession>